<sequence>MSVCLCRFISKRMAERGEMDKTRGDQGGMISMLNMNTSGSEAAGTYSVISSVPLPSLPLETSGEVKEDSKKSGDDVYHTYCTIADTQVVAKDKDATYCLLQMH</sequence>
<protein>
    <submittedName>
        <fullName evidence="1">Uncharacterized protein</fullName>
    </submittedName>
</protein>
<reference evidence="1 2" key="1">
    <citation type="journal article" date="2022" name="bioRxiv">
        <title>An ancient truncated duplication of the anti-Mullerian hormone receptor type 2 gene is a potential conserved master sex determinant in the Pangasiidae catfish family.</title>
        <authorList>
            <person name="Wen M."/>
            <person name="Pan Q."/>
            <person name="Jouanno E."/>
            <person name="Montfort J."/>
            <person name="Zahm M."/>
            <person name="Cabau C."/>
            <person name="Klopp C."/>
            <person name="Iampietro C."/>
            <person name="Roques C."/>
            <person name="Bouchez O."/>
            <person name="Castinel A."/>
            <person name="Donnadieu C."/>
            <person name="Parrinello H."/>
            <person name="Poncet C."/>
            <person name="Belmonte E."/>
            <person name="Gautier V."/>
            <person name="Avarre J.-C."/>
            <person name="Dugue R."/>
            <person name="Gustiano R."/>
            <person name="Ha T.T.T."/>
            <person name="Campet M."/>
            <person name="Sriphairoj K."/>
            <person name="Ribolli J."/>
            <person name="de Almeida F.L."/>
            <person name="Desvignes T."/>
            <person name="Postlethwait J.H."/>
            <person name="Bucao C.F."/>
            <person name="Robinson-Rechavi M."/>
            <person name="Bobe J."/>
            <person name="Herpin A."/>
            <person name="Guiguen Y."/>
        </authorList>
    </citation>
    <scope>NUCLEOTIDE SEQUENCE [LARGE SCALE GENOMIC DNA]</scope>
    <source>
        <strain evidence="1">YG-Dec2019</strain>
    </source>
</reference>
<organism evidence="1 2">
    <name type="scientific">Pangasianodon gigas</name>
    <name type="common">Mekong giant catfish</name>
    <name type="synonym">Pangasius gigas</name>
    <dbReference type="NCBI Taxonomy" id="30993"/>
    <lineage>
        <taxon>Eukaryota</taxon>
        <taxon>Metazoa</taxon>
        <taxon>Chordata</taxon>
        <taxon>Craniata</taxon>
        <taxon>Vertebrata</taxon>
        <taxon>Euteleostomi</taxon>
        <taxon>Actinopterygii</taxon>
        <taxon>Neopterygii</taxon>
        <taxon>Teleostei</taxon>
        <taxon>Ostariophysi</taxon>
        <taxon>Siluriformes</taxon>
        <taxon>Pangasiidae</taxon>
        <taxon>Pangasianodon</taxon>
    </lineage>
</organism>
<gene>
    <name evidence="1" type="ORF">PGIGA_G00116950</name>
</gene>
<proteinExistence type="predicted"/>
<evidence type="ECO:0000313" key="2">
    <source>
        <dbReference type="Proteomes" id="UP000829447"/>
    </source>
</evidence>
<keyword evidence="2" id="KW-1185">Reference proteome</keyword>
<accession>A0ACC5XFD8</accession>
<evidence type="ECO:0000313" key="1">
    <source>
        <dbReference type="EMBL" id="MCI4389952.1"/>
    </source>
</evidence>
<dbReference type="Proteomes" id="UP000829447">
    <property type="component" value="Linkage Group LG20"/>
</dbReference>
<name>A0ACC5XFD8_PANGG</name>
<comment type="caution">
    <text evidence="1">The sequence shown here is derived from an EMBL/GenBank/DDBJ whole genome shotgun (WGS) entry which is preliminary data.</text>
</comment>
<dbReference type="EMBL" id="CM040473">
    <property type="protein sequence ID" value="MCI4389952.1"/>
    <property type="molecule type" value="Genomic_DNA"/>
</dbReference>